<protein>
    <submittedName>
        <fullName evidence="1">Cuticular protein 30B</fullName>
    </submittedName>
</protein>
<dbReference type="InterPro" id="IPR031311">
    <property type="entry name" value="CHIT_BIND_RR_consensus"/>
</dbReference>
<name>A0A0P5ED78_9CRUS</name>
<evidence type="ECO:0000313" key="1">
    <source>
        <dbReference type="EMBL" id="KZS09414.1"/>
    </source>
</evidence>
<dbReference type="AlphaFoldDB" id="A0A0P5ED78"/>
<dbReference type="PANTHER" id="PTHR12236">
    <property type="entry name" value="STRUCTURAL CONTITUENT OF CUTICLE"/>
    <property type="match status" value="1"/>
</dbReference>
<evidence type="ECO:0000313" key="2">
    <source>
        <dbReference type="Proteomes" id="UP000076858"/>
    </source>
</evidence>
<dbReference type="PROSITE" id="PS00233">
    <property type="entry name" value="CHIT_BIND_RR_1"/>
    <property type="match status" value="1"/>
</dbReference>
<dbReference type="InterPro" id="IPR000618">
    <property type="entry name" value="Insect_cuticle"/>
</dbReference>
<accession>A0A0P5ED78</accession>
<dbReference type="GO" id="GO:0042302">
    <property type="term" value="F:structural constituent of cuticle"/>
    <property type="evidence" value="ECO:0007669"/>
    <property type="project" value="UniProtKB-UniRule"/>
</dbReference>
<dbReference type="PROSITE" id="PS51155">
    <property type="entry name" value="CHIT_BIND_RR_2"/>
    <property type="match status" value="1"/>
</dbReference>
<comment type="caution">
    <text evidence="1">The sequence shown here is derived from an EMBL/GenBank/DDBJ whole genome shotgun (WGS) entry which is preliminary data.</text>
</comment>
<dbReference type="EMBL" id="LRGB01002075">
    <property type="protein sequence ID" value="KZS09414.1"/>
    <property type="molecule type" value="Genomic_DNA"/>
</dbReference>
<dbReference type="Proteomes" id="UP000076858">
    <property type="component" value="Unassembled WGS sequence"/>
</dbReference>
<dbReference type="GO" id="GO:0005615">
    <property type="term" value="C:extracellular space"/>
    <property type="evidence" value="ECO:0007669"/>
    <property type="project" value="TreeGrafter"/>
</dbReference>
<sequence length="185" mass="19966">MVGIVGFSISCPTVSVLPLTLNMKIAIITVLLAVAAAQAYQQPNYKLSEYKSPMPYSFAWDVNDDASDNHYTHSESSNGNAVTGSYRVALPDGRTQIVTYRADSNGYVADVKYEGQARYPEYKTVSSYSAPAYQAPTPMYKAPAFPAYRAPVAPVYRAPAPISVHRGSAVAPGYVSLPVPIAYRG</sequence>
<dbReference type="OrthoDB" id="6595597at2759"/>
<dbReference type="GO" id="GO:0031012">
    <property type="term" value="C:extracellular matrix"/>
    <property type="evidence" value="ECO:0007669"/>
    <property type="project" value="TreeGrafter"/>
</dbReference>
<keyword evidence="2" id="KW-1185">Reference proteome</keyword>
<dbReference type="Pfam" id="PF00379">
    <property type="entry name" value="Chitin_bind_4"/>
    <property type="match status" value="1"/>
</dbReference>
<organism evidence="1 2">
    <name type="scientific">Daphnia magna</name>
    <dbReference type="NCBI Taxonomy" id="35525"/>
    <lineage>
        <taxon>Eukaryota</taxon>
        <taxon>Metazoa</taxon>
        <taxon>Ecdysozoa</taxon>
        <taxon>Arthropoda</taxon>
        <taxon>Crustacea</taxon>
        <taxon>Branchiopoda</taxon>
        <taxon>Diplostraca</taxon>
        <taxon>Cladocera</taxon>
        <taxon>Anomopoda</taxon>
        <taxon>Daphniidae</taxon>
        <taxon>Daphnia</taxon>
    </lineage>
</organism>
<dbReference type="InterPro" id="IPR051217">
    <property type="entry name" value="Insect_Cuticle_Struc_Prot"/>
</dbReference>
<proteinExistence type="predicted"/>
<reference evidence="1 2" key="1">
    <citation type="submission" date="2016-03" db="EMBL/GenBank/DDBJ databases">
        <title>EvidentialGene: Evidence-directed Construction of Genes on Genomes.</title>
        <authorList>
            <person name="Gilbert D.G."/>
            <person name="Choi J.-H."/>
            <person name="Mockaitis K."/>
            <person name="Colbourne J."/>
            <person name="Pfrender M."/>
        </authorList>
    </citation>
    <scope>NUCLEOTIDE SEQUENCE [LARGE SCALE GENOMIC DNA]</scope>
    <source>
        <strain evidence="1 2">Xinb3</strain>
        <tissue evidence="1">Complete organism</tissue>
    </source>
</reference>
<dbReference type="PANTHER" id="PTHR12236:SF79">
    <property type="entry name" value="CUTICULAR PROTEIN 50CB-RELATED"/>
    <property type="match status" value="1"/>
</dbReference>
<gene>
    <name evidence="1" type="ORF">APZ42_026374</name>
</gene>